<evidence type="ECO:0000256" key="2">
    <source>
        <dbReference type="ARBA" id="ARBA00022840"/>
    </source>
</evidence>
<dbReference type="Gene3D" id="3.30.30.30">
    <property type="match status" value="1"/>
</dbReference>
<gene>
    <name evidence="6" type="ORF">BJX66DRAFT_89034</name>
</gene>
<dbReference type="SUPFAM" id="SSF53067">
    <property type="entry name" value="Actin-like ATPase domain"/>
    <property type="match status" value="1"/>
</dbReference>
<keyword evidence="2 3" id="KW-0067">ATP-binding</keyword>
<proteinExistence type="inferred from homology"/>
<comment type="similarity">
    <text evidence="3">Belongs to the heat shock protein 70 family.</text>
</comment>
<keyword evidence="7" id="KW-1185">Reference proteome</keyword>
<evidence type="ECO:0000313" key="7">
    <source>
        <dbReference type="Proteomes" id="UP001610563"/>
    </source>
</evidence>
<name>A0ABR4FMB5_9EURO</name>
<feature type="chain" id="PRO_5045202174" evidence="5">
    <location>
        <begin position="37"/>
        <end position="614"/>
    </location>
</feature>
<evidence type="ECO:0000256" key="4">
    <source>
        <dbReference type="SAM" id="MobiDB-lite"/>
    </source>
</evidence>
<dbReference type="InterPro" id="IPR013126">
    <property type="entry name" value="Hsp_70_fam"/>
</dbReference>
<keyword evidence="1 3" id="KW-0547">Nucleotide-binding</keyword>
<feature type="signal peptide" evidence="5">
    <location>
        <begin position="1"/>
        <end position="36"/>
    </location>
</feature>
<dbReference type="Proteomes" id="UP001610563">
    <property type="component" value="Unassembled WGS sequence"/>
</dbReference>
<comment type="caution">
    <text evidence="6">The sequence shown here is derived from an EMBL/GenBank/DDBJ whole genome shotgun (WGS) entry which is preliminary data.</text>
</comment>
<keyword evidence="5" id="KW-0732">Signal</keyword>
<protein>
    <submittedName>
        <fullName evidence="6">Hsp70 protein-domain-containing protein</fullName>
    </submittedName>
</protein>
<dbReference type="InterPro" id="IPR043129">
    <property type="entry name" value="ATPase_NBD"/>
</dbReference>
<sequence length="614" mass="66423">MRKTRAHRSNRIATHPSTSILTITFLTFLFALGARACPGNSIPDEFSEKIIGIHLGRTESRVGSAKDGGIVVFPGEEGGHEHGKIRSVVKLTEGGVLVAGEGAKSAGGPDLFSAVLGISGYFPTSEDGDPSTKPPPRGIEYVLNNKNHTEVQVTINDTKHTISPPDIYASLLMSLRSIAERTIGPDITGAVISLPRGASDKERSYIDYAGDLIGLPIIRQQNETTSTILALGLDEESYDSDRYALVFDLDMDADELHLSIIEMDMGVMDTIASHSVEGIGENLEDDEYVDMMLAQAASLDRDEDAPAEQDILAMAEAIGSVDDLVNADLAISARKALDELFVTAPIAINELTDLLFMGDSALYTKMQDSIEDYITQVQVQTRSADGDGTSTSTSERQLNVANSPTLSSAPIWGAALSAYRMMAVDWVPCCCSTRRPPIGVAVAGGEFVEVIPGCQDVPLLSSNVLEGKCDDSGQTAIKVVMRDVPSLDYHAQFELGDAYVANDTITDILLAEFDLPTAACKVDSPVMIEIEMFLSRQMELIMRATDQKTNEAQLLTIPYLDSECGAEDRDAPRKYSLEIDSGVPEYLEARYQRDLRGFVGGGHGQKKVLARREE</sequence>
<dbReference type="Gene3D" id="3.90.640.10">
    <property type="entry name" value="Actin, Chain A, domain 4"/>
    <property type="match status" value="1"/>
</dbReference>
<evidence type="ECO:0000256" key="1">
    <source>
        <dbReference type="ARBA" id="ARBA00022741"/>
    </source>
</evidence>
<evidence type="ECO:0000313" key="6">
    <source>
        <dbReference type="EMBL" id="KAL2784382.1"/>
    </source>
</evidence>
<dbReference type="Pfam" id="PF00012">
    <property type="entry name" value="HSP70"/>
    <property type="match status" value="1"/>
</dbReference>
<dbReference type="Gene3D" id="3.30.420.40">
    <property type="match status" value="2"/>
</dbReference>
<evidence type="ECO:0000256" key="5">
    <source>
        <dbReference type="SAM" id="SignalP"/>
    </source>
</evidence>
<evidence type="ECO:0000256" key="3">
    <source>
        <dbReference type="RuleBase" id="RU003322"/>
    </source>
</evidence>
<reference evidence="6 7" key="1">
    <citation type="submission" date="2024-07" db="EMBL/GenBank/DDBJ databases">
        <title>Section-level genome sequencing and comparative genomics of Aspergillus sections Usti and Cavernicolus.</title>
        <authorList>
            <consortium name="Lawrence Berkeley National Laboratory"/>
            <person name="Nybo J.L."/>
            <person name="Vesth T.C."/>
            <person name="Theobald S."/>
            <person name="Frisvad J.C."/>
            <person name="Larsen T.O."/>
            <person name="Kjaerboelling I."/>
            <person name="Rothschild-Mancinelli K."/>
            <person name="Lyhne E.K."/>
            <person name="Kogle M.E."/>
            <person name="Barry K."/>
            <person name="Clum A."/>
            <person name="Na H."/>
            <person name="Ledsgaard L."/>
            <person name="Lin J."/>
            <person name="Lipzen A."/>
            <person name="Kuo A."/>
            <person name="Riley R."/>
            <person name="Mondo S."/>
            <person name="Labutti K."/>
            <person name="Haridas S."/>
            <person name="Pangalinan J."/>
            <person name="Salamov A.A."/>
            <person name="Simmons B.A."/>
            <person name="Magnuson J.K."/>
            <person name="Chen J."/>
            <person name="Drula E."/>
            <person name="Henrissat B."/>
            <person name="Wiebenga A."/>
            <person name="Lubbers R.J."/>
            <person name="Gomes A.C."/>
            <person name="Makela M.R."/>
            <person name="Stajich J."/>
            <person name="Grigoriev I.V."/>
            <person name="Mortensen U.H."/>
            <person name="De Vries R.P."/>
            <person name="Baker S.E."/>
            <person name="Andersen M.R."/>
        </authorList>
    </citation>
    <scope>NUCLEOTIDE SEQUENCE [LARGE SCALE GENOMIC DNA]</scope>
    <source>
        <strain evidence="6 7">CBS 209.92</strain>
    </source>
</reference>
<organism evidence="6 7">
    <name type="scientific">Aspergillus keveii</name>
    <dbReference type="NCBI Taxonomy" id="714993"/>
    <lineage>
        <taxon>Eukaryota</taxon>
        <taxon>Fungi</taxon>
        <taxon>Dikarya</taxon>
        <taxon>Ascomycota</taxon>
        <taxon>Pezizomycotina</taxon>
        <taxon>Eurotiomycetes</taxon>
        <taxon>Eurotiomycetidae</taxon>
        <taxon>Eurotiales</taxon>
        <taxon>Aspergillaceae</taxon>
        <taxon>Aspergillus</taxon>
        <taxon>Aspergillus subgen. Nidulantes</taxon>
    </lineage>
</organism>
<feature type="region of interest" description="Disordered" evidence="4">
    <location>
        <begin position="381"/>
        <end position="400"/>
    </location>
</feature>
<dbReference type="PANTHER" id="PTHR19375">
    <property type="entry name" value="HEAT SHOCK PROTEIN 70KDA"/>
    <property type="match status" value="1"/>
</dbReference>
<accession>A0ABR4FMB5</accession>
<dbReference type="EMBL" id="JBFTWV010000182">
    <property type="protein sequence ID" value="KAL2784382.1"/>
    <property type="molecule type" value="Genomic_DNA"/>
</dbReference>